<organism evidence="5 9">
    <name type="scientific">Rotaria socialis</name>
    <dbReference type="NCBI Taxonomy" id="392032"/>
    <lineage>
        <taxon>Eukaryota</taxon>
        <taxon>Metazoa</taxon>
        <taxon>Spiralia</taxon>
        <taxon>Gnathifera</taxon>
        <taxon>Rotifera</taxon>
        <taxon>Eurotatoria</taxon>
        <taxon>Bdelloidea</taxon>
        <taxon>Philodinida</taxon>
        <taxon>Philodinidae</taxon>
        <taxon>Rotaria</taxon>
    </lineage>
</organism>
<dbReference type="EMBL" id="CAJNYU010002296">
    <property type="protein sequence ID" value="CAF3531788.1"/>
    <property type="molecule type" value="Genomic_DNA"/>
</dbReference>
<dbReference type="Proteomes" id="UP000663869">
    <property type="component" value="Unassembled WGS sequence"/>
</dbReference>
<name>A0A820I6A6_9BILA</name>
<evidence type="ECO:0000313" key="6">
    <source>
        <dbReference type="EMBL" id="CAF4396651.1"/>
    </source>
</evidence>
<dbReference type="EMBL" id="CAJNYD010001308">
    <property type="protein sequence ID" value="CAF3329370.1"/>
    <property type="molecule type" value="Genomic_DNA"/>
</dbReference>
<sequence>MNNTDQYRVPSLIEQARADFEYQKSLSIDLPSHSILLNIFQPLKPYRICPIHRLTSIDHVLFLLEKVKKTKTYSIDTNKIGSEGHVTLIIIELREIEENENCILTFEMLHLPIPYTYLWTMIQKLLKTIFRSQNKFFIWNNNNNRNDLCVLIDHHYLSPDAFYEINMFELQNSSKHWHHRRHEHNEYYSSKSSYHPYKQNGDEWTIEKAINYLFHESIIKFNKNMHNPLYYMNHYVCYCLALTKVSLIIELDWTWEQMAQFKKFYQNTKII</sequence>
<dbReference type="Proteomes" id="UP000663833">
    <property type="component" value="Unassembled WGS sequence"/>
</dbReference>
<dbReference type="Proteomes" id="UP000663851">
    <property type="component" value="Unassembled WGS sequence"/>
</dbReference>
<dbReference type="Proteomes" id="UP000663825">
    <property type="component" value="Unassembled WGS sequence"/>
</dbReference>
<dbReference type="Proteomes" id="UP000663873">
    <property type="component" value="Unassembled WGS sequence"/>
</dbReference>
<reference evidence="5" key="1">
    <citation type="submission" date="2021-02" db="EMBL/GenBank/DDBJ databases">
        <authorList>
            <person name="Nowell W R."/>
        </authorList>
    </citation>
    <scope>NUCLEOTIDE SEQUENCE</scope>
</reference>
<evidence type="ECO:0000313" key="7">
    <source>
        <dbReference type="EMBL" id="CAF4594874.1"/>
    </source>
</evidence>
<proteinExistence type="predicted"/>
<dbReference type="EMBL" id="CAJOBR010002335">
    <property type="protein sequence ID" value="CAF4674514.1"/>
    <property type="molecule type" value="Genomic_DNA"/>
</dbReference>
<dbReference type="Proteomes" id="UP000663872">
    <property type="component" value="Unassembled WGS sequence"/>
</dbReference>
<dbReference type="AlphaFoldDB" id="A0A820I6A6"/>
<gene>
    <name evidence="3" type="ORF">FME351_LOCUS18520</name>
    <name evidence="4" type="ORF">GRG538_LOCUS19704</name>
    <name evidence="6" type="ORF">HFQ381_LOCUS19781</name>
    <name evidence="2" type="ORF">LUA448_LOCUS10867</name>
    <name evidence="8" type="ORF">QYT958_LOCUS16254</name>
    <name evidence="1" type="ORF">TIS948_LOCUS12672</name>
    <name evidence="7" type="ORF">TSG867_LOCUS27447</name>
    <name evidence="5" type="ORF">UJA718_LOCUS12715</name>
</gene>
<evidence type="ECO:0000313" key="1">
    <source>
        <dbReference type="EMBL" id="CAF3202533.1"/>
    </source>
</evidence>
<protein>
    <submittedName>
        <fullName evidence="5">Uncharacterized protein</fullName>
    </submittedName>
</protein>
<dbReference type="Proteomes" id="UP000663862">
    <property type="component" value="Unassembled WGS sequence"/>
</dbReference>
<accession>A0A820I6A6</accession>
<evidence type="ECO:0000313" key="8">
    <source>
        <dbReference type="EMBL" id="CAF4674514.1"/>
    </source>
</evidence>
<dbReference type="EMBL" id="CAJNXB010001925">
    <property type="protein sequence ID" value="CAF3202533.1"/>
    <property type="molecule type" value="Genomic_DNA"/>
</dbReference>
<dbReference type="EMBL" id="CAJNYT010003210">
    <property type="protein sequence ID" value="CAF3539819.1"/>
    <property type="molecule type" value="Genomic_DNA"/>
</dbReference>
<dbReference type="EMBL" id="CAJOBP010001671">
    <property type="protein sequence ID" value="CAF4302191.1"/>
    <property type="molecule type" value="Genomic_DNA"/>
</dbReference>
<evidence type="ECO:0000313" key="4">
    <source>
        <dbReference type="EMBL" id="CAF3539819.1"/>
    </source>
</evidence>
<dbReference type="OrthoDB" id="10464690at2759"/>
<evidence type="ECO:0000313" key="3">
    <source>
        <dbReference type="EMBL" id="CAF3531788.1"/>
    </source>
</evidence>
<dbReference type="EMBL" id="CAJOBQ010003128">
    <property type="protein sequence ID" value="CAF4594874.1"/>
    <property type="molecule type" value="Genomic_DNA"/>
</dbReference>
<dbReference type="Proteomes" id="UP000663848">
    <property type="component" value="Unassembled WGS sequence"/>
</dbReference>
<evidence type="ECO:0000313" key="5">
    <source>
        <dbReference type="EMBL" id="CAF4302191.1"/>
    </source>
</evidence>
<evidence type="ECO:0000313" key="9">
    <source>
        <dbReference type="Proteomes" id="UP000663873"/>
    </source>
</evidence>
<dbReference type="EMBL" id="CAJOBO010001632">
    <property type="protein sequence ID" value="CAF4396651.1"/>
    <property type="molecule type" value="Genomic_DNA"/>
</dbReference>
<evidence type="ECO:0000313" key="2">
    <source>
        <dbReference type="EMBL" id="CAF3329370.1"/>
    </source>
</evidence>
<keyword evidence="9" id="KW-1185">Reference proteome</keyword>
<comment type="caution">
    <text evidence="5">The sequence shown here is derived from an EMBL/GenBank/DDBJ whole genome shotgun (WGS) entry which is preliminary data.</text>
</comment>